<evidence type="ECO:0000259" key="4">
    <source>
        <dbReference type="Pfam" id="PF25973"/>
    </source>
</evidence>
<dbReference type="SUPFAM" id="SSF111369">
    <property type="entry name" value="HlyD-like secretion proteins"/>
    <property type="match status" value="1"/>
</dbReference>
<comment type="similarity">
    <text evidence="1">Belongs to the membrane fusion protein (MFP) (TC 8.A.1) family.</text>
</comment>
<accession>A0A938WK39</accession>
<evidence type="ECO:0000313" key="7">
    <source>
        <dbReference type="Proteomes" id="UP000764045"/>
    </source>
</evidence>
<proteinExistence type="inferred from homology"/>
<feature type="signal peptide" evidence="2">
    <location>
        <begin position="1"/>
        <end position="21"/>
    </location>
</feature>
<keyword evidence="7" id="KW-1185">Reference proteome</keyword>
<dbReference type="RefSeq" id="WP_205107381.1">
    <property type="nucleotide sequence ID" value="NZ_JACJJL010000002.1"/>
</dbReference>
<dbReference type="InterPro" id="IPR058647">
    <property type="entry name" value="BSH_CzcB-like"/>
</dbReference>
<evidence type="ECO:0000256" key="2">
    <source>
        <dbReference type="SAM" id="SignalP"/>
    </source>
</evidence>
<dbReference type="Gene3D" id="2.40.30.170">
    <property type="match status" value="1"/>
</dbReference>
<dbReference type="Pfam" id="PF25989">
    <property type="entry name" value="YknX_C"/>
    <property type="match status" value="1"/>
</dbReference>
<reference evidence="6 7" key="1">
    <citation type="journal article" date="2021" name="Sci. Rep.">
        <title>The distribution of antibiotic resistance genes in chicken gut microbiota commensals.</title>
        <authorList>
            <person name="Juricova H."/>
            <person name="Matiasovicova J."/>
            <person name="Kubasova T."/>
            <person name="Cejkova D."/>
            <person name="Rychlik I."/>
        </authorList>
    </citation>
    <scope>NUCLEOTIDE SEQUENCE [LARGE SCALE GENOMIC DNA]</scope>
    <source>
        <strain evidence="6 7">An819</strain>
    </source>
</reference>
<dbReference type="GO" id="GO:1990281">
    <property type="term" value="C:efflux pump complex"/>
    <property type="evidence" value="ECO:0007669"/>
    <property type="project" value="TreeGrafter"/>
</dbReference>
<dbReference type="Gene3D" id="2.40.50.100">
    <property type="match status" value="1"/>
</dbReference>
<gene>
    <name evidence="6" type="ORF">H6B30_02035</name>
</gene>
<dbReference type="NCBIfam" id="TIGR01730">
    <property type="entry name" value="RND_mfp"/>
    <property type="match status" value="1"/>
</dbReference>
<dbReference type="InterPro" id="IPR058792">
    <property type="entry name" value="Beta-barrel_RND_2"/>
</dbReference>
<evidence type="ECO:0000259" key="3">
    <source>
        <dbReference type="Pfam" id="PF25954"/>
    </source>
</evidence>
<feature type="domain" description="CusB-like beta-barrel" evidence="3">
    <location>
        <begin position="197"/>
        <end position="269"/>
    </location>
</feature>
<dbReference type="AlphaFoldDB" id="A0A938WK39"/>
<dbReference type="GO" id="GO:0015562">
    <property type="term" value="F:efflux transmembrane transporter activity"/>
    <property type="evidence" value="ECO:0007669"/>
    <property type="project" value="TreeGrafter"/>
</dbReference>
<keyword evidence="2" id="KW-0732">Signal</keyword>
<dbReference type="EMBL" id="JACJJL010000002">
    <property type="protein sequence ID" value="MBM6660544.1"/>
    <property type="molecule type" value="Genomic_DNA"/>
</dbReference>
<feature type="domain" description="CzcB-like barrel-sandwich hybrid" evidence="4">
    <location>
        <begin position="70"/>
        <end position="184"/>
    </location>
</feature>
<evidence type="ECO:0000313" key="6">
    <source>
        <dbReference type="EMBL" id="MBM6660544.1"/>
    </source>
</evidence>
<evidence type="ECO:0000256" key="1">
    <source>
        <dbReference type="ARBA" id="ARBA00009477"/>
    </source>
</evidence>
<feature type="domain" description="YknX-like C-terminal permuted SH3-like" evidence="5">
    <location>
        <begin position="285"/>
        <end position="343"/>
    </location>
</feature>
<dbReference type="PANTHER" id="PTHR30469">
    <property type="entry name" value="MULTIDRUG RESISTANCE PROTEIN MDTA"/>
    <property type="match status" value="1"/>
</dbReference>
<organism evidence="6 7">
    <name type="scientific">Marseilla massiliensis</name>
    <dbReference type="NCBI Taxonomy" id="1841864"/>
    <lineage>
        <taxon>Bacteria</taxon>
        <taxon>Pseudomonadati</taxon>
        <taxon>Bacteroidota</taxon>
        <taxon>Bacteroidia</taxon>
        <taxon>Bacteroidales</taxon>
        <taxon>Prevotellaceae</taxon>
        <taxon>Marseilla</taxon>
    </lineage>
</organism>
<evidence type="ECO:0000259" key="5">
    <source>
        <dbReference type="Pfam" id="PF25989"/>
    </source>
</evidence>
<protein>
    <submittedName>
        <fullName evidence="6">Efflux RND transporter periplasmic adaptor subunit</fullName>
    </submittedName>
</protein>
<name>A0A938WK39_9BACT</name>
<comment type="caution">
    <text evidence="6">The sequence shown here is derived from an EMBL/GenBank/DDBJ whole genome shotgun (WGS) entry which is preliminary data.</text>
</comment>
<dbReference type="Pfam" id="PF25973">
    <property type="entry name" value="BSH_CzcB"/>
    <property type="match status" value="1"/>
</dbReference>
<sequence length="345" mass="36001">MKNMNKKCYPLLLSAALLAGACNDAGQGESAAGGPVCVKTMAVAAPTGYAPDEYQGTVEEANGTDLSFATMGTVSSIRVNMGDRVAKGQLIATLDATTARSTHEAALAALARADDAFGRMRQLHDSGSLPEMKWVEAQSSLRQARAAEQAARKQLADCRLTAPFGGVIAAKMADAGRNVMPGTPVARLVSAGRQQVRMSVPEAEIGQINVGDKGRIDVAALGGKSYRATVTEKGVTANALSRSYDVRLKVDNADSRLLPGMVVSVTLSSRGATGYPVVPAGIVQIDERNKTFVWVVSDGKAARRDINCGEYVGDGVTVTSGLKAGERVIVEGSQKVCNGTKVKTI</sequence>
<dbReference type="Gene3D" id="2.40.420.20">
    <property type="match status" value="1"/>
</dbReference>
<dbReference type="Pfam" id="PF25954">
    <property type="entry name" value="Beta-barrel_RND_2"/>
    <property type="match status" value="1"/>
</dbReference>
<dbReference type="Proteomes" id="UP000764045">
    <property type="component" value="Unassembled WGS sequence"/>
</dbReference>
<feature type="chain" id="PRO_5037267122" evidence="2">
    <location>
        <begin position="22"/>
        <end position="345"/>
    </location>
</feature>
<dbReference type="InterPro" id="IPR058637">
    <property type="entry name" value="YknX-like_C"/>
</dbReference>
<dbReference type="InterPro" id="IPR006143">
    <property type="entry name" value="RND_pump_MFP"/>
</dbReference>
<dbReference type="PROSITE" id="PS51257">
    <property type="entry name" value="PROKAR_LIPOPROTEIN"/>
    <property type="match status" value="1"/>
</dbReference>